<accession>A0A256F0L6</accession>
<reference evidence="2 3" key="1">
    <citation type="submission" date="2017-07" db="EMBL/GenBank/DDBJ databases">
        <title>Phylogenetic study on the rhizospheric bacterium Ochrobactrum sp. A44.</title>
        <authorList>
            <person name="Krzyzanowska D.M."/>
            <person name="Ossowicki A."/>
            <person name="Rajewska M."/>
            <person name="Maciag T."/>
            <person name="Kaczynski Z."/>
            <person name="Czerwicka M."/>
            <person name="Jafra S."/>
        </authorList>
    </citation>
    <scope>NUCLEOTIDE SEQUENCE [LARGE SCALE GENOMIC DNA]</scope>
    <source>
        <strain evidence="2 3">DSM 7216</strain>
    </source>
</reference>
<feature type="transmembrane region" description="Helical" evidence="1">
    <location>
        <begin position="284"/>
        <end position="302"/>
    </location>
</feature>
<feature type="transmembrane region" description="Helical" evidence="1">
    <location>
        <begin position="123"/>
        <end position="142"/>
    </location>
</feature>
<feature type="transmembrane region" description="Helical" evidence="1">
    <location>
        <begin position="12"/>
        <end position="32"/>
    </location>
</feature>
<organism evidence="2 3">
    <name type="scientific">Brucella thiophenivorans</name>
    <dbReference type="NCBI Taxonomy" id="571255"/>
    <lineage>
        <taxon>Bacteria</taxon>
        <taxon>Pseudomonadati</taxon>
        <taxon>Pseudomonadota</taxon>
        <taxon>Alphaproteobacteria</taxon>
        <taxon>Hyphomicrobiales</taxon>
        <taxon>Brucellaceae</taxon>
        <taxon>Brucella/Ochrobactrum group</taxon>
        <taxon>Brucella</taxon>
    </lineage>
</organism>
<feature type="transmembrane region" description="Helical" evidence="1">
    <location>
        <begin position="79"/>
        <end position="97"/>
    </location>
</feature>
<evidence type="ECO:0000256" key="1">
    <source>
        <dbReference type="SAM" id="Phobius"/>
    </source>
</evidence>
<feature type="transmembrane region" description="Helical" evidence="1">
    <location>
        <begin position="334"/>
        <end position="353"/>
    </location>
</feature>
<feature type="transmembrane region" description="Helical" evidence="1">
    <location>
        <begin position="308"/>
        <end position="327"/>
    </location>
</feature>
<feature type="transmembrane region" description="Helical" evidence="1">
    <location>
        <begin position="148"/>
        <end position="173"/>
    </location>
</feature>
<dbReference type="Proteomes" id="UP000215590">
    <property type="component" value="Unassembled WGS sequence"/>
</dbReference>
<keyword evidence="3" id="KW-1185">Reference proteome</keyword>
<proteinExistence type="predicted"/>
<name>A0A256F0L6_9HYPH</name>
<dbReference type="AlphaFoldDB" id="A0A256F0L6"/>
<feature type="transmembrane region" description="Helical" evidence="1">
    <location>
        <begin position="260"/>
        <end position="279"/>
    </location>
</feature>
<keyword evidence="1" id="KW-0472">Membrane</keyword>
<sequence>MRIDYRSSLFLGNRISTNVTYLMSAFFIYSVYKPYLSLKVFGLDEVHYYSSFTFKLLEEGRWLNYILHDVLRMFPIESWGILLISLSFLLFYGLLPVSKIPNEIRILFATSIVVSPPFVEQSLWPATTLPSIAVIFVLSLIQEKIRFQYIYVLAGIFLFGGMQNLYFMTPLLFIHKLIENSDKHIKFRILLDHAIWWILGCIIGVLISLVMVYIVTGQLGLNVAPWRKSQPIHDLSSALNNISLMKIYFFDNVKLLLSKGGFTLSIIILTLSLSINLVINRNYLLILIATTSVAVSYFAFSVPLAPVIQTRTLLPFSAAVVFMFILLNRSKLMTIFNAINMMYFCSVFTLYSANYINEHKSVTSFFYNKIENLLDRNINYFDAFILKGKIPEDKRYAYFFNSAPLMHSIMYSLGAKSFWDCREGSTDSRCQTLLNLAPVNVTDIEGGKLILLTDVDQKLAVLQFSMAD</sequence>
<feature type="transmembrane region" description="Helical" evidence="1">
    <location>
        <begin position="194"/>
        <end position="216"/>
    </location>
</feature>
<keyword evidence="1" id="KW-1133">Transmembrane helix</keyword>
<evidence type="ECO:0000313" key="2">
    <source>
        <dbReference type="EMBL" id="OYR08419.1"/>
    </source>
</evidence>
<evidence type="ECO:0000313" key="3">
    <source>
        <dbReference type="Proteomes" id="UP000215590"/>
    </source>
</evidence>
<dbReference type="EMBL" id="NNRJ01000071">
    <property type="protein sequence ID" value="OYR08419.1"/>
    <property type="molecule type" value="Genomic_DNA"/>
</dbReference>
<protein>
    <submittedName>
        <fullName evidence="2">Putative membrane protein</fullName>
    </submittedName>
</protein>
<comment type="caution">
    <text evidence="2">The sequence shown here is derived from an EMBL/GenBank/DDBJ whole genome shotgun (WGS) entry which is preliminary data.</text>
</comment>
<gene>
    <name evidence="2" type="ORF">CEV31_4038</name>
</gene>
<keyword evidence="1" id="KW-0812">Transmembrane</keyword>